<dbReference type="SUPFAM" id="SSF56496">
    <property type="entry name" value="Fibrinogen C-terminal domain-like"/>
    <property type="match status" value="1"/>
</dbReference>
<dbReference type="EMBL" id="GBXM01058342">
    <property type="protein sequence ID" value="JAH50235.1"/>
    <property type="molecule type" value="Transcribed_RNA"/>
</dbReference>
<sequence length="30" mass="3563">MTETTDKWEENCAEMYGGAWWYNNCRSAKS</sequence>
<dbReference type="Gene3D" id="4.10.530.10">
    <property type="entry name" value="Gamma-fibrinogen Carboxyl Terminal Fragment, domain 2"/>
    <property type="match status" value="1"/>
</dbReference>
<protein>
    <recommendedName>
        <fullName evidence="1">Fibrinogen C-terminal domain-containing protein</fullName>
    </recommendedName>
</protein>
<proteinExistence type="predicted"/>
<feature type="domain" description="Fibrinogen C-terminal" evidence="1">
    <location>
        <begin position="4"/>
        <end position="29"/>
    </location>
</feature>
<name>A0A0E9TBI2_ANGAN</name>
<dbReference type="Pfam" id="PF00147">
    <property type="entry name" value="Fibrinogen_C"/>
    <property type="match status" value="1"/>
</dbReference>
<dbReference type="InterPro" id="IPR002181">
    <property type="entry name" value="Fibrinogen_a/b/g_C_dom"/>
</dbReference>
<reference evidence="2" key="2">
    <citation type="journal article" date="2015" name="Fish Shellfish Immunol.">
        <title>Early steps in the European eel (Anguilla anguilla)-Vibrio vulnificus interaction in the gills: Role of the RtxA13 toxin.</title>
        <authorList>
            <person name="Callol A."/>
            <person name="Pajuelo D."/>
            <person name="Ebbesson L."/>
            <person name="Teles M."/>
            <person name="MacKenzie S."/>
            <person name="Amaro C."/>
        </authorList>
    </citation>
    <scope>NUCLEOTIDE SEQUENCE</scope>
</reference>
<evidence type="ECO:0000259" key="1">
    <source>
        <dbReference type="Pfam" id="PF00147"/>
    </source>
</evidence>
<reference evidence="2" key="1">
    <citation type="submission" date="2014-11" db="EMBL/GenBank/DDBJ databases">
        <authorList>
            <person name="Amaro Gonzalez C."/>
        </authorList>
    </citation>
    <scope>NUCLEOTIDE SEQUENCE</scope>
</reference>
<evidence type="ECO:0000313" key="2">
    <source>
        <dbReference type="EMBL" id="JAH50235.1"/>
    </source>
</evidence>
<accession>A0A0E9TBI2</accession>
<dbReference type="AlphaFoldDB" id="A0A0E9TBI2"/>
<organism evidence="2">
    <name type="scientific">Anguilla anguilla</name>
    <name type="common">European freshwater eel</name>
    <name type="synonym">Muraena anguilla</name>
    <dbReference type="NCBI Taxonomy" id="7936"/>
    <lineage>
        <taxon>Eukaryota</taxon>
        <taxon>Metazoa</taxon>
        <taxon>Chordata</taxon>
        <taxon>Craniata</taxon>
        <taxon>Vertebrata</taxon>
        <taxon>Euteleostomi</taxon>
        <taxon>Actinopterygii</taxon>
        <taxon>Neopterygii</taxon>
        <taxon>Teleostei</taxon>
        <taxon>Anguilliformes</taxon>
        <taxon>Anguillidae</taxon>
        <taxon>Anguilla</taxon>
    </lineage>
</organism>
<dbReference type="InterPro" id="IPR036056">
    <property type="entry name" value="Fibrinogen-like_C"/>
</dbReference>